<dbReference type="AlphaFoldDB" id="A0A0E3QJT4"/>
<accession>A0A0E3QJT4</accession>
<dbReference type="HOGENOM" id="CLU_775251_0_0_2"/>
<reference evidence="1 2" key="1">
    <citation type="submission" date="2014-07" db="EMBL/GenBank/DDBJ databases">
        <title>Methanogenic archaea and the global carbon cycle.</title>
        <authorList>
            <person name="Henriksen J.R."/>
            <person name="Luke J."/>
            <person name="Reinhart S."/>
            <person name="Benedict M.N."/>
            <person name="Youngblut N.D."/>
            <person name="Metcalf M.E."/>
            <person name="Whitaker R.J."/>
            <person name="Metcalf W.W."/>
        </authorList>
    </citation>
    <scope>NUCLEOTIDE SEQUENCE [LARGE SCALE GENOMIC DNA]</scope>
    <source>
        <strain evidence="1 2">Wiesmoor</strain>
    </source>
</reference>
<organism evidence="1 2">
    <name type="scientific">Methanosarcina barkeri str. Wiesmoor</name>
    <dbReference type="NCBI Taxonomy" id="1434109"/>
    <lineage>
        <taxon>Archaea</taxon>
        <taxon>Methanobacteriati</taxon>
        <taxon>Methanobacteriota</taxon>
        <taxon>Stenosarchaea group</taxon>
        <taxon>Methanomicrobia</taxon>
        <taxon>Methanosarcinales</taxon>
        <taxon>Methanosarcinaceae</taxon>
        <taxon>Methanosarcina</taxon>
    </lineage>
</organism>
<dbReference type="RefSeq" id="WP_011307810.1">
    <property type="nucleotide sequence ID" value="NZ_CP009526.1"/>
</dbReference>
<evidence type="ECO:0000313" key="1">
    <source>
        <dbReference type="EMBL" id="AKB51120.1"/>
    </source>
</evidence>
<gene>
    <name evidence="1" type="ORF">MSBRW_1867</name>
</gene>
<protein>
    <submittedName>
        <fullName evidence="1">Uncharacterized protein</fullName>
    </submittedName>
</protein>
<dbReference type="KEGG" id="mbw:MSBRW_1867"/>
<dbReference type="EMBL" id="CP009526">
    <property type="protein sequence ID" value="AKB51120.1"/>
    <property type="molecule type" value="Genomic_DNA"/>
</dbReference>
<dbReference type="GeneID" id="24823361"/>
<dbReference type="PATRIC" id="fig|1434109.4.peg.2381"/>
<name>A0A0E3QJT4_METBA</name>
<dbReference type="Proteomes" id="UP000033038">
    <property type="component" value="Chromosome"/>
</dbReference>
<sequence length="359" mass="41454">MKININVKNLDSELMFKNLDIRIGNKSFTTPEKASYKENSVSQINEIYKKFSINEGRSTKLEEILKSESYESKINNEIKRCMNSNINFLFVDYADTKIPDDTYIETLSDIQYVYSDAVITPSFSNIVRNMTGDELIDTYLEGTNKYLDVVETLNNKCILGNIPFKVPRLNIKDIFENYCNRDITSFVIDFDGKCVETTLPKMRMLMRLMKDYGLLEDSFLYGINSYEGKFAKNAVEIPAKDFISMGYGIDILGMNHIPPRMPSEAWKTQPKNEISYRLFDRNIYGYTKKTNEDLKKMGISNNHSDVKKFNNTEQCNETLSIRSLLQKESTLKGYLGSKSQVEEKTLSNIKKLHKDAFKS</sequence>
<proteinExistence type="predicted"/>
<evidence type="ECO:0000313" key="2">
    <source>
        <dbReference type="Proteomes" id="UP000033038"/>
    </source>
</evidence>